<dbReference type="EMBL" id="JAGTJJ010000012">
    <property type="protein sequence ID" value="MDC3983160.1"/>
    <property type="molecule type" value="Genomic_DNA"/>
</dbReference>
<protein>
    <submittedName>
        <fullName evidence="1">Transposase</fullName>
    </submittedName>
</protein>
<evidence type="ECO:0000313" key="1">
    <source>
        <dbReference type="EMBL" id="MDC3983160.1"/>
    </source>
</evidence>
<sequence>MTFIQRFDSALRLNVHVHTLALDGVYVREDDSMGEPVFRALPAPTADEVFDIAERTAKRVVAALKKRGRAVDGLWDEGSTVDDFDPALVACYGVAARASALRMVEGDRPRDGERVSVVMGFDIHAGAVIDGRDCHRGAWGEGRRRRSGAPNVEGRGCAGIWPGRRLHRNGSSRSPAGSCL</sequence>
<accession>A0A9X3X5V2</accession>
<proteinExistence type="predicted"/>
<comment type="caution">
    <text evidence="1">The sequence shown here is derived from an EMBL/GenBank/DDBJ whole genome shotgun (WGS) entry which is preliminary data.</text>
</comment>
<name>A0A9X3X5V2_9BACT</name>
<evidence type="ECO:0000313" key="2">
    <source>
        <dbReference type="Proteomes" id="UP001151081"/>
    </source>
</evidence>
<gene>
    <name evidence="1" type="ORF">KEG57_21795</name>
</gene>
<keyword evidence="2" id="KW-1185">Reference proteome</keyword>
<organism evidence="1 2">
    <name type="scientific">Polyangium jinanense</name>
    <dbReference type="NCBI Taxonomy" id="2829994"/>
    <lineage>
        <taxon>Bacteria</taxon>
        <taxon>Pseudomonadati</taxon>
        <taxon>Myxococcota</taxon>
        <taxon>Polyangia</taxon>
        <taxon>Polyangiales</taxon>
        <taxon>Polyangiaceae</taxon>
        <taxon>Polyangium</taxon>
    </lineage>
</organism>
<dbReference type="AlphaFoldDB" id="A0A9X3X5V2"/>
<reference evidence="1 2" key="1">
    <citation type="submission" date="2021-04" db="EMBL/GenBank/DDBJ databases">
        <title>Genome analysis of Polyangium sp.</title>
        <authorList>
            <person name="Li Y."/>
            <person name="Wang J."/>
        </authorList>
    </citation>
    <scope>NUCLEOTIDE SEQUENCE [LARGE SCALE GENOMIC DNA]</scope>
    <source>
        <strain evidence="1 2">SDU14</strain>
    </source>
</reference>
<dbReference type="Proteomes" id="UP001151081">
    <property type="component" value="Unassembled WGS sequence"/>
</dbReference>